<dbReference type="HOGENOM" id="CLU_1692186_0_0_4"/>
<evidence type="ECO:0000313" key="2">
    <source>
        <dbReference type="Proteomes" id="UP000006693"/>
    </source>
</evidence>
<protein>
    <submittedName>
        <fullName evidence="1">Uncharacterized protein</fullName>
    </submittedName>
</protein>
<evidence type="ECO:0000313" key="1">
    <source>
        <dbReference type="EMBL" id="AAU47156.1"/>
    </source>
</evidence>
<gene>
    <name evidence="1" type="ordered locus">BMAA0699.1</name>
</gene>
<name>A0A0H2WF71_BURMA</name>
<dbReference type="KEGG" id="bma:BMAA0699.1"/>
<keyword evidence="2" id="KW-1185">Reference proteome</keyword>
<dbReference type="EMBL" id="CP000011">
    <property type="protein sequence ID" value="AAU47156.1"/>
    <property type="molecule type" value="Genomic_DNA"/>
</dbReference>
<sequence>MICVNAPAGGATMIVSSRAPPCPPCVPRAHRTMGRAMTLKANLEGVRDTYRLCFVRNPWAYFTCLPLDRQCGDRWSEAPYELYAGAPYGDSPEQILRVAFDGPLLPPEAGCGGLTCSVVNINEGRAPWLRTESYFGGEPLAIAAGATLGAFVETVEKAGGTVFVPLTWGALPDAGKRAHAMAATATN</sequence>
<dbReference type="AlphaFoldDB" id="A0A0H2WF71"/>
<organism evidence="1 2">
    <name type="scientific">Burkholderia mallei (strain ATCC 23344)</name>
    <dbReference type="NCBI Taxonomy" id="243160"/>
    <lineage>
        <taxon>Bacteria</taxon>
        <taxon>Pseudomonadati</taxon>
        <taxon>Pseudomonadota</taxon>
        <taxon>Betaproteobacteria</taxon>
        <taxon>Burkholderiales</taxon>
        <taxon>Burkholderiaceae</taxon>
        <taxon>Burkholderia</taxon>
        <taxon>pseudomallei group</taxon>
    </lineage>
</organism>
<dbReference type="Proteomes" id="UP000006693">
    <property type="component" value="Chromosome 2"/>
</dbReference>
<reference evidence="1 2" key="1">
    <citation type="journal article" date="2004" name="Proc. Natl. Acad. Sci. U.S.A.">
        <title>Structural flexibility in the Burkholderia mallei genome.</title>
        <authorList>
            <person name="Nierman W.C."/>
            <person name="DeShazer D."/>
            <person name="Kim H.S."/>
            <person name="Tettelin H."/>
            <person name="Nelson K.E."/>
            <person name="Feldblyum T."/>
            <person name="Ulrich R.L."/>
            <person name="Ronning C.M."/>
            <person name="Brinkac L.M."/>
            <person name="Daugherty S.C."/>
            <person name="Davidsen T.D."/>
            <person name="Deboy R.T."/>
            <person name="Dimitrov G."/>
            <person name="Dodson R.J."/>
            <person name="Durkin A.S."/>
            <person name="Gwinn M.L."/>
            <person name="Haft D.H."/>
            <person name="Khouri H."/>
            <person name="Kolonay J.F."/>
            <person name="Madupu R."/>
            <person name="Mohammoud Y."/>
            <person name="Nelson W.C."/>
            <person name="Radune D."/>
            <person name="Romero C.M."/>
            <person name="Sarria S."/>
            <person name="Selengut J."/>
            <person name="Shamblin C."/>
            <person name="Sullivan S.A."/>
            <person name="White O."/>
            <person name="Yu Y."/>
            <person name="Zafar N."/>
            <person name="Zhou L."/>
            <person name="Fraser C.M."/>
        </authorList>
    </citation>
    <scope>NUCLEOTIDE SEQUENCE [LARGE SCALE GENOMIC DNA]</scope>
    <source>
        <strain evidence="1 2">ATCC 23344</strain>
    </source>
</reference>
<accession>A0A0H2WF71</accession>
<dbReference type="PATRIC" id="fig|243160.12.peg.4215"/>
<dbReference type="eggNOG" id="ENOG50316IM">
    <property type="taxonomic scope" value="Bacteria"/>
</dbReference>
<proteinExistence type="predicted"/>